<dbReference type="InterPro" id="IPR036249">
    <property type="entry name" value="Thioredoxin-like_sf"/>
</dbReference>
<feature type="chain" id="PRO_5010007694" description="Thiol:disulfide interchange protein" evidence="7">
    <location>
        <begin position="36"/>
        <end position="254"/>
    </location>
</feature>
<feature type="domain" description="Thioredoxin-like fold" evidence="9">
    <location>
        <begin position="125"/>
        <end position="246"/>
    </location>
</feature>
<feature type="domain" description="Disulphide bond isomerase DsbC/G N-terminal" evidence="8">
    <location>
        <begin position="31"/>
        <end position="101"/>
    </location>
</feature>
<reference evidence="10 11" key="1">
    <citation type="journal article" date="2014" name="Nat. Commun.">
        <title>Physiological and genomic features of highly alkaliphilic hydrogen-utilizing Betaproteobacteria from a continental serpentinizing site.</title>
        <authorList>
            <person name="Suzuki S."/>
            <person name="Kuenen J.G."/>
            <person name="Schipper K."/>
            <person name="van der Velde S."/>
            <person name="Ishii S."/>
            <person name="Wu A."/>
            <person name="Sorokin D.Y."/>
            <person name="Tenney A."/>
            <person name="Meng X.Y."/>
            <person name="Morrill P.L."/>
            <person name="Kamagata Y."/>
            <person name="Muyzer G."/>
            <person name="Nealson K.H."/>
        </authorList>
    </citation>
    <scope>NUCLEOTIDE SEQUENCE [LARGE SCALE GENOMIC DNA]</scope>
    <source>
        <strain evidence="10 11">A1</strain>
    </source>
</reference>
<keyword evidence="4 7" id="KW-0574">Periplasm</keyword>
<comment type="similarity">
    <text evidence="2 7">Belongs to the thioredoxin family. DsbC subfamily.</text>
</comment>
<dbReference type="InterPro" id="IPR018950">
    <property type="entry name" value="DiS-bond_isomerase_DsbC/G_N"/>
</dbReference>
<gene>
    <name evidence="10" type="primary">dsbC</name>
    <name evidence="10" type="ORF">SRAA_1883</name>
</gene>
<accession>A0A060NJJ3</accession>
<dbReference type="KEGG" id="cbaa:SRAA_1883"/>
<keyword evidence="5" id="KW-1015">Disulfide bond</keyword>
<dbReference type="Pfam" id="PF13098">
    <property type="entry name" value="Thioredoxin_2"/>
    <property type="match status" value="1"/>
</dbReference>
<keyword evidence="10" id="KW-0413">Isomerase</keyword>
<dbReference type="Proteomes" id="UP000067461">
    <property type="component" value="Chromosome"/>
</dbReference>
<evidence type="ECO:0000256" key="1">
    <source>
        <dbReference type="ARBA" id="ARBA00004418"/>
    </source>
</evidence>
<dbReference type="EMBL" id="AP014568">
    <property type="protein sequence ID" value="BAO81737.1"/>
    <property type="molecule type" value="Genomic_DNA"/>
</dbReference>
<evidence type="ECO:0000259" key="8">
    <source>
        <dbReference type="Pfam" id="PF10411"/>
    </source>
</evidence>
<evidence type="ECO:0000256" key="4">
    <source>
        <dbReference type="ARBA" id="ARBA00022764"/>
    </source>
</evidence>
<feature type="signal peptide" evidence="7">
    <location>
        <begin position="1"/>
        <end position="35"/>
    </location>
</feature>
<dbReference type="SUPFAM" id="SSF52833">
    <property type="entry name" value="Thioredoxin-like"/>
    <property type="match status" value="1"/>
</dbReference>
<dbReference type="Gene3D" id="3.40.30.10">
    <property type="entry name" value="Glutaredoxin"/>
    <property type="match status" value="1"/>
</dbReference>
<evidence type="ECO:0000256" key="6">
    <source>
        <dbReference type="ARBA" id="ARBA00023284"/>
    </source>
</evidence>
<dbReference type="InterPro" id="IPR051470">
    <property type="entry name" value="Thiol:disulfide_interchange"/>
</dbReference>
<dbReference type="PANTHER" id="PTHR35272">
    <property type="entry name" value="THIOL:DISULFIDE INTERCHANGE PROTEIN DSBC-RELATED"/>
    <property type="match status" value="1"/>
</dbReference>
<keyword evidence="6 7" id="KW-0676">Redox-active center</keyword>
<comment type="subcellular location">
    <subcellularLocation>
        <location evidence="1 7">Periplasm</location>
    </subcellularLocation>
</comment>
<evidence type="ECO:0000256" key="3">
    <source>
        <dbReference type="ARBA" id="ARBA00022729"/>
    </source>
</evidence>
<dbReference type="RefSeq" id="WP_082040009.1">
    <property type="nucleotide sequence ID" value="NZ_AP014568.1"/>
</dbReference>
<evidence type="ECO:0000259" key="9">
    <source>
        <dbReference type="Pfam" id="PF13098"/>
    </source>
</evidence>
<keyword evidence="3 7" id="KW-0732">Signal</keyword>
<keyword evidence="11" id="KW-1185">Reference proteome</keyword>
<dbReference type="STRING" id="1458425.SRAA_1883"/>
<dbReference type="AlphaFoldDB" id="A0A060NJJ3"/>
<dbReference type="Pfam" id="PF10411">
    <property type="entry name" value="DsbC_N"/>
    <property type="match status" value="1"/>
</dbReference>
<dbReference type="InterPro" id="IPR033954">
    <property type="entry name" value="DiS-bond_Isoase_DsbC/G"/>
</dbReference>
<proteinExistence type="inferred from homology"/>
<evidence type="ECO:0000313" key="11">
    <source>
        <dbReference type="Proteomes" id="UP000067461"/>
    </source>
</evidence>
<dbReference type="InterPro" id="IPR012336">
    <property type="entry name" value="Thioredoxin-like_fold"/>
</dbReference>
<comment type="function">
    <text evidence="7">Required for disulfide bond formation in some periplasmic proteins. Acts by transferring its disulfide bond to other proteins and is reduced in the process.</text>
</comment>
<dbReference type="HOGENOM" id="CLU_083593_1_1_4"/>
<dbReference type="OrthoDB" id="12976at2"/>
<dbReference type="GO" id="GO:0016853">
    <property type="term" value="F:isomerase activity"/>
    <property type="evidence" value="ECO:0007669"/>
    <property type="project" value="UniProtKB-KW"/>
</dbReference>
<dbReference type="SUPFAM" id="SSF54423">
    <property type="entry name" value="DsbC/DsbG N-terminal domain-like"/>
    <property type="match status" value="1"/>
</dbReference>
<evidence type="ECO:0000313" key="10">
    <source>
        <dbReference type="EMBL" id="BAO81737.1"/>
    </source>
</evidence>
<dbReference type="PANTHER" id="PTHR35272:SF3">
    <property type="entry name" value="THIOL:DISULFIDE INTERCHANGE PROTEIN DSBC"/>
    <property type="match status" value="1"/>
</dbReference>
<name>A0A060NJJ3_9BURK</name>
<evidence type="ECO:0000256" key="7">
    <source>
        <dbReference type="RuleBase" id="RU364038"/>
    </source>
</evidence>
<dbReference type="InterPro" id="IPR009094">
    <property type="entry name" value="DiS-bond_isomerase_DsbC/G_N_sf"/>
</dbReference>
<organism evidence="10 11">
    <name type="scientific">Serpentinimonas raichei</name>
    <dbReference type="NCBI Taxonomy" id="1458425"/>
    <lineage>
        <taxon>Bacteria</taxon>
        <taxon>Pseudomonadati</taxon>
        <taxon>Pseudomonadota</taxon>
        <taxon>Betaproteobacteria</taxon>
        <taxon>Burkholderiales</taxon>
        <taxon>Comamonadaceae</taxon>
        <taxon>Serpentinimonas</taxon>
    </lineage>
</organism>
<dbReference type="CDD" id="cd03020">
    <property type="entry name" value="DsbA_DsbC_DsbG"/>
    <property type="match status" value="1"/>
</dbReference>
<evidence type="ECO:0000256" key="5">
    <source>
        <dbReference type="ARBA" id="ARBA00023157"/>
    </source>
</evidence>
<dbReference type="Gene3D" id="3.10.450.70">
    <property type="entry name" value="Disulphide bond isomerase, DsbC/G, N-terminal"/>
    <property type="match status" value="1"/>
</dbReference>
<dbReference type="GO" id="GO:0042597">
    <property type="term" value="C:periplasmic space"/>
    <property type="evidence" value="ECO:0007669"/>
    <property type="project" value="UniProtKB-SubCell"/>
</dbReference>
<evidence type="ECO:0000256" key="2">
    <source>
        <dbReference type="ARBA" id="ARBA00009813"/>
    </source>
</evidence>
<protein>
    <recommendedName>
        <fullName evidence="7">Thiol:disulfide interchange protein</fullName>
    </recommendedName>
</protein>
<sequence>MHTYTGPATGLLLRHLSWLACVLCLLLGASAAASANEATIRANLAERLPNLPRIDEVRPTPMRGLFEVRVNQNQIFYTDAEGSFILQGQLIDTRSRNNLTEQRVEQLNAIAFDQLPLRDSFTIVRGNGQRRLAVFQDPNCGFCKRLERDLSRLNHVTIHIFLYPILGRDSLDKSERIWCARNRAQVWENWMLRNVEPAAANCDTAALQRNLTFGQRHQITGTPTTFFADGTRLSGAAGFELLEQRLVAAAAAAR</sequence>